<accession>A0ABM9SBQ6</accession>
<evidence type="ECO:0000313" key="1">
    <source>
        <dbReference type="EMBL" id="BBC29890.1"/>
    </source>
</evidence>
<dbReference type="EMBL" id="AP018448">
    <property type="protein sequence ID" value="BBC29890.1"/>
    <property type="molecule type" value="Genomic_DNA"/>
</dbReference>
<reference evidence="1 2" key="2">
    <citation type="journal article" date="2023" name="ChemBioChem">
        <title>Acyltransferase Domain Exchange between Two Independent Type I Polyketide Synthases in the Same Producer Strain of Macrolide Antibiotics.</title>
        <authorList>
            <person name="Kudo F."/>
            <person name="Kishikawa K."/>
            <person name="Tsuboi K."/>
            <person name="Kido T."/>
            <person name="Usui T."/>
            <person name="Hashimoto J."/>
            <person name="Shin-Ya K."/>
            <person name="Miyanaga A."/>
            <person name="Eguchi T."/>
        </authorList>
    </citation>
    <scope>NUCLEOTIDE SEQUENCE [LARGE SCALE GENOMIC DNA]</scope>
    <source>
        <strain evidence="1 2">A-8890</strain>
    </source>
</reference>
<keyword evidence="2" id="KW-1185">Reference proteome</keyword>
<evidence type="ECO:0000313" key="2">
    <source>
        <dbReference type="Proteomes" id="UP001321542"/>
    </source>
</evidence>
<proteinExistence type="predicted"/>
<gene>
    <name evidence="1" type="ORF">SGFS_011840</name>
</gene>
<dbReference type="Proteomes" id="UP001321542">
    <property type="component" value="Chromosome"/>
</dbReference>
<dbReference type="RefSeq" id="WP_286248122.1">
    <property type="nucleotide sequence ID" value="NZ_AP018448.1"/>
</dbReference>
<organism evidence="1 2">
    <name type="scientific">Streptomyces graminofaciens</name>
    <dbReference type="NCBI Taxonomy" id="68212"/>
    <lineage>
        <taxon>Bacteria</taxon>
        <taxon>Bacillati</taxon>
        <taxon>Actinomycetota</taxon>
        <taxon>Actinomycetes</taxon>
        <taxon>Kitasatosporales</taxon>
        <taxon>Streptomycetaceae</taxon>
        <taxon>Streptomyces</taxon>
    </lineage>
</organism>
<protein>
    <submittedName>
        <fullName evidence="1">Uncharacterized protein</fullName>
    </submittedName>
</protein>
<reference evidence="1 2" key="1">
    <citation type="journal article" date="2010" name="ChemBioChem">
        <title>Cloning and characterization of the biosynthetic gene cluster of 16-membered macrolide antibiotic FD-891: involvement of a dual functional cytochrome P450 monooxygenase catalyzing epoxidation and hydroxylation.</title>
        <authorList>
            <person name="Kudo F."/>
            <person name="Motegi A."/>
            <person name="Mizoue K."/>
            <person name="Eguchi T."/>
        </authorList>
    </citation>
    <scope>NUCLEOTIDE SEQUENCE [LARGE SCALE GENOMIC DNA]</scope>
    <source>
        <strain evidence="1 2">A-8890</strain>
    </source>
</reference>
<name>A0ABM9SBQ6_9ACTN</name>
<sequence length="169" mass="18469">MLNSLLTDSLDNEEGWQRLTEQLLEVLPELTQAPWDDRAALHEPLAYVPADQPTTRHSTNESGHAVSLVGTIQSAKGETHAATLVLECLDRTGKKHDVTEVLALLAGAGDLARASPTVRRAAQLIFVGATRPTHFLALAALRERAEPHAEALAQRGWAIYDVLDPWLTR</sequence>